<keyword evidence="2" id="KW-1185">Reference proteome</keyword>
<dbReference type="AlphaFoldDB" id="A0A3L8P1F7"/>
<organism evidence="1 2">
    <name type="scientific">Nocardioides mangrovicus</name>
    <dbReference type="NCBI Taxonomy" id="2478913"/>
    <lineage>
        <taxon>Bacteria</taxon>
        <taxon>Bacillati</taxon>
        <taxon>Actinomycetota</taxon>
        <taxon>Actinomycetes</taxon>
        <taxon>Propionibacteriales</taxon>
        <taxon>Nocardioidaceae</taxon>
        <taxon>Nocardioides</taxon>
    </lineage>
</organism>
<sequence length="258" mass="26759">MTLEPPRDRVRPTGMRIDAARNAPRYTALSAALATTLLAVGACGARPASESAASSSSTAPKASPSAELCVGAISKTGTADLDGDGKPDQVNFQAASGKCQAQLVAADLKTATDVGSLQPTSIKPLTVPGRTGQLVIVRETHPRGGYQDHLYGYADGKLVELKVDGRTLLPFVATDTTDPAAGYKLQCADGTITVIRAVAHKPVGIAPAYDIVSTTYAVDGTVLKVAGQRELKDNVLHNDLGQDFPDIPQHQLLSSGCA</sequence>
<proteinExistence type="predicted"/>
<dbReference type="Proteomes" id="UP000281708">
    <property type="component" value="Unassembled WGS sequence"/>
</dbReference>
<evidence type="ECO:0000313" key="1">
    <source>
        <dbReference type="EMBL" id="RLV48663.1"/>
    </source>
</evidence>
<evidence type="ECO:0000313" key="2">
    <source>
        <dbReference type="Proteomes" id="UP000281708"/>
    </source>
</evidence>
<reference evidence="1 2" key="1">
    <citation type="submission" date="2018-10" db="EMBL/GenBank/DDBJ databases">
        <title>Marmoricola sp. 4Q3S-7 whole genome shotgun sequence.</title>
        <authorList>
            <person name="Li F."/>
        </authorList>
    </citation>
    <scope>NUCLEOTIDE SEQUENCE [LARGE SCALE GENOMIC DNA]</scope>
    <source>
        <strain evidence="1 2">4Q3S-7</strain>
    </source>
</reference>
<dbReference type="RefSeq" id="WP_121806625.1">
    <property type="nucleotide sequence ID" value="NZ_RDBE01000008.1"/>
</dbReference>
<comment type="caution">
    <text evidence="1">The sequence shown here is derived from an EMBL/GenBank/DDBJ whole genome shotgun (WGS) entry which is preliminary data.</text>
</comment>
<name>A0A3L8P1F7_9ACTN</name>
<accession>A0A3L8P1F7</accession>
<gene>
    <name evidence="1" type="ORF">D9V37_13050</name>
</gene>
<dbReference type="EMBL" id="RDBE01000008">
    <property type="protein sequence ID" value="RLV48663.1"/>
    <property type="molecule type" value="Genomic_DNA"/>
</dbReference>
<dbReference type="OrthoDB" id="3826724at2"/>
<protein>
    <submittedName>
        <fullName evidence="1">Uncharacterized protein</fullName>
    </submittedName>
</protein>